<comment type="cofactor">
    <cofactor evidence="1">
        <name>Mg(2+)</name>
        <dbReference type="ChEBI" id="CHEBI:18420"/>
    </cofactor>
</comment>
<reference evidence="9 10" key="1">
    <citation type="submission" date="2024-09" db="EMBL/GenBank/DDBJ databases">
        <title>Floridaenema gen nov. (Aerosakkonemataceae, Aerosakkonematales ord. nov., Cyanobacteria) from benthic tropical and subtropical fresh waters, with the description of four new species.</title>
        <authorList>
            <person name="Moretto J.A."/>
            <person name="Berthold D.E."/>
            <person name="Lefler F.W."/>
            <person name="Huang I.-S."/>
            <person name="Laughinghouse H. IV."/>
        </authorList>
    </citation>
    <scope>NUCLEOTIDE SEQUENCE [LARGE SCALE GENOMIC DNA]</scope>
    <source>
        <strain evidence="9 10">BLCC-F167</strain>
    </source>
</reference>
<evidence type="ECO:0000256" key="1">
    <source>
        <dbReference type="ARBA" id="ARBA00001946"/>
    </source>
</evidence>
<gene>
    <name evidence="9" type="ORF">ACE1CA_06730</name>
</gene>
<dbReference type="PANTHER" id="PTHR33653:SF1">
    <property type="entry name" value="RIBONUCLEASE VAPC2"/>
    <property type="match status" value="1"/>
</dbReference>
<comment type="caution">
    <text evidence="9">The sequence shown here is derived from an EMBL/GenBank/DDBJ whole genome shotgun (WGS) entry which is preliminary data.</text>
</comment>
<keyword evidence="4" id="KW-0479">Metal-binding</keyword>
<protein>
    <submittedName>
        <fullName evidence="9">Type II toxin-antitoxin system VapC family toxin</fullName>
    </submittedName>
</protein>
<keyword evidence="3" id="KW-0540">Nuclease</keyword>
<dbReference type="Proteomes" id="UP001576780">
    <property type="component" value="Unassembled WGS sequence"/>
</dbReference>
<keyword evidence="6" id="KW-0460">Magnesium</keyword>
<accession>A0ABV4WH50</accession>
<evidence type="ECO:0000313" key="9">
    <source>
        <dbReference type="EMBL" id="MFB2834212.1"/>
    </source>
</evidence>
<dbReference type="CDD" id="cd09881">
    <property type="entry name" value="PIN_VapC4-5_FitB-like"/>
    <property type="match status" value="1"/>
</dbReference>
<feature type="domain" description="PIN" evidence="8">
    <location>
        <begin position="2"/>
        <end position="121"/>
    </location>
</feature>
<sequence>MYLLDTNICIALIDKHPQAIAKFYPRFSQCGLSTIVIAELYQGAYCSQKIAENLRDTRNFINLIPTIVQFDEDAALEFGIIQGELKRIGRPTQKLDGIIAAVARSRGDILVTHNIKDFINIPGLQLEDWLEETQEETEENSRY</sequence>
<keyword evidence="5" id="KW-0378">Hydrolase</keyword>
<evidence type="ECO:0000256" key="3">
    <source>
        <dbReference type="ARBA" id="ARBA00022722"/>
    </source>
</evidence>
<keyword evidence="10" id="KW-1185">Reference proteome</keyword>
<dbReference type="InterPro" id="IPR002716">
    <property type="entry name" value="PIN_dom"/>
</dbReference>
<dbReference type="InterPro" id="IPR029060">
    <property type="entry name" value="PIN-like_dom_sf"/>
</dbReference>
<evidence type="ECO:0000256" key="7">
    <source>
        <dbReference type="ARBA" id="ARBA00038093"/>
    </source>
</evidence>
<dbReference type="Pfam" id="PF01850">
    <property type="entry name" value="PIN"/>
    <property type="match status" value="1"/>
</dbReference>
<evidence type="ECO:0000256" key="6">
    <source>
        <dbReference type="ARBA" id="ARBA00022842"/>
    </source>
</evidence>
<evidence type="ECO:0000256" key="2">
    <source>
        <dbReference type="ARBA" id="ARBA00022649"/>
    </source>
</evidence>
<comment type="similarity">
    <text evidence="7">Belongs to the PINc/VapC protein family.</text>
</comment>
<dbReference type="RefSeq" id="WP_413276654.1">
    <property type="nucleotide sequence ID" value="NZ_JBHFNT010000057.1"/>
</dbReference>
<keyword evidence="2" id="KW-1277">Toxin-antitoxin system</keyword>
<dbReference type="EMBL" id="JBHFNT010000057">
    <property type="protein sequence ID" value="MFB2834212.1"/>
    <property type="molecule type" value="Genomic_DNA"/>
</dbReference>
<evidence type="ECO:0000259" key="8">
    <source>
        <dbReference type="Pfam" id="PF01850"/>
    </source>
</evidence>
<dbReference type="PANTHER" id="PTHR33653">
    <property type="entry name" value="RIBONUCLEASE VAPC2"/>
    <property type="match status" value="1"/>
</dbReference>
<dbReference type="SUPFAM" id="SSF88723">
    <property type="entry name" value="PIN domain-like"/>
    <property type="match status" value="1"/>
</dbReference>
<name>A0ABV4WH50_9CYAN</name>
<dbReference type="Gene3D" id="3.40.50.1010">
    <property type="entry name" value="5'-nuclease"/>
    <property type="match status" value="1"/>
</dbReference>
<dbReference type="InterPro" id="IPR050556">
    <property type="entry name" value="Type_II_TA_system_RNase"/>
</dbReference>
<organism evidence="9 10">
    <name type="scientific">Floridaenema evergladense BLCC-F167</name>
    <dbReference type="NCBI Taxonomy" id="3153639"/>
    <lineage>
        <taxon>Bacteria</taxon>
        <taxon>Bacillati</taxon>
        <taxon>Cyanobacteriota</taxon>
        <taxon>Cyanophyceae</taxon>
        <taxon>Oscillatoriophycideae</taxon>
        <taxon>Aerosakkonematales</taxon>
        <taxon>Aerosakkonemataceae</taxon>
        <taxon>Floridanema</taxon>
        <taxon>Floridanema evergladense</taxon>
    </lineage>
</organism>
<evidence type="ECO:0000256" key="5">
    <source>
        <dbReference type="ARBA" id="ARBA00022801"/>
    </source>
</evidence>
<evidence type="ECO:0000313" key="10">
    <source>
        <dbReference type="Proteomes" id="UP001576780"/>
    </source>
</evidence>
<proteinExistence type="inferred from homology"/>
<evidence type="ECO:0000256" key="4">
    <source>
        <dbReference type="ARBA" id="ARBA00022723"/>
    </source>
</evidence>